<dbReference type="SMART" id="SM01372">
    <property type="entry name" value="E2F_TDP"/>
    <property type="match status" value="1"/>
</dbReference>
<dbReference type="Pfam" id="PF02319">
    <property type="entry name" value="WHD_E2F_TDP"/>
    <property type="match status" value="1"/>
</dbReference>
<dbReference type="SUPFAM" id="SSF46785">
    <property type="entry name" value="Winged helix' DNA-binding domain"/>
    <property type="match status" value="1"/>
</dbReference>
<dbReference type="SUPFAM" id="SSF144074">
    <property type="entry name" value="E2F-DP heterodimerization region"/>
    <property type="match status" value="1"/>
</dbReference>
<evidence type="ECO:0000259" key="9">
    <source>
        <dbReference type="SMART" id="SM01372"/>
    </source>
</evidence>
<evidence type="ECO:0000256" key="7">
    <source>
        <dbReference type="RuleBase" id="RU003796"/>
    </source>
</evidence>
<comment type="similarity">
    <text evidence="2 7">Belongs to the E2F/DP family.</text>
</comment>
<protein>
    <recommendedName>
        <fullName evidence="12">Transcription factor Dp-1</fullName>
    </recommendedName>
</protein>
<dbReference type="GO" id="GO:0000981">
    <property type="term" value="F:DNA-binding transcription factor activity, RNA polymerase II-specific"/>
    <property type="evidence" value="ECO:0007669"/>
    <property type="project" value="TreeGrafter"/>
</dbReference>
<name>A0AAV6VTS8_9ARAC</name>
<dbReference type="GO" id="GO:0051726">
    <property type="term" value="P:regulation of cell cycle"/>
    <property type="evidence" value="ECO:0007669"/>
    <property type="project" value="InterPro"/>
</dbReference>
<dbReference type="Gene3D" id="1.10.10.10">
    <property type="entry name" value="Winged helix-like DNA-binding domain superfamily/Winged helix DNA-binding domain"/>
    <property type="match status" value="1"/>
</dbReference>
<dbReference type="FunFam" id="1.10.10.10:FF:000047">
    <property type="entry name" value="Transcription factor"/>
    <property type="match status" value="1"/>
</dbReference>
<dbReference type="CDD" id="cd14458">
    <property type="entry name" value="DP_DD"/>
    <property type="match status" value="1"/>
</dbReference>
<dbReference type="InterPro" id="IPR037241">
    <property type="entry name" value="E2F-DP_heterodim"/>
</dbReference>
<gene>
    <name evidence="10" type="ORF">JTE90_009366</name>
</gene>
<evidence type="ECO:0000256" key="6">
    <source>
        <dbReference type="ARBA" id="ARBA00023242"/>
    </source>
</evidence>
<evidence type="ECO:0000313" key="10">
    <source>
        <dbReference type="EMBL" id="KAG8199520.1"/>
    </source>
</evidence>
<evidence type="ECO:0000259" key="8">
    <source>
        <dbReference type="SMART" id="SM01138"/>
    </source>
</evidence>
<keyword evidence="11" id="KW-1185">Reference proteome</keyword>
<comment type="subcellular location">
    <subcellularLocation>
        <location evidence="1 7">Nucleus</location>
    </subcellularLocation>
</comment>
<dbReference type="Pfam" id="PF08781">
    <property type="entry name" value="DP"/>
    <property type="match status" value="1"/>
</dbReference>
<evidence type="ECO:0000256" key="4">
    <source>
        <dbReference type="ARBA" id="ARBA00023125"/>
    </source>
</evidence>
<dbReference type="InterPro" id="IPR015648">
    <property type="entry name" value="Transcrpt_fac_DP"/>
</dbReference>
<reference evidence="10 11" key="1">
    <citation type="journal article" date="2022" name="Nat. Ecol. Evol.">
        <title>A masculinizing supergene underlies an exaggerated male reproductive morph in a spider.</title>
        <authorList>
            <person name="Hendrickx F."/>
            <person name="De Corte Z."/>
            <person name="Sonet G."/>
            <person name="Van Belleghem S.M."/>
            <person name="Kostlbacher S."/>
            <person name="Vangestel C."/>
        </authorList>
    </citation>
    <scope>NUCLEOTIDE SEQUENCE [LARGE SCALE GENOMIC DNA]</scope>
    <source>
        <strain evidence="10">W744_W776</strain>
    </source>
</reference>
<evidence type="ECO:0000313" key="11">
    <source>
        <dbReference type="Proteomes" id="UP000827092"/>
    </source>
</evidence>
<dbReference type="InterPro" id="IPR014889">
    <property type="entry name" value="Transc_factor_DP_C"/>
</dbReference>
<accession>A0AAV6VTS8</accession>
<dbReference type="FunFam" id="1.20.140.80:FF:000001">
    <property type="entry name" value="Transcription factor"/>
    <property type="match status" value="1"/>
</dbReference>
<dbReference type="AlphaFoldDB" id="A0AAV6VTS8"/>
<dbReference type="GO" id="GO:0000977">
    <property type="term" value="F:RNA polymerase II transcription regulatory region sequence-specific DNA binding"/>
    <property type="evidence" value="ECO:0007669"/>
    <property type="project" value="TreeGrafter"/>
</dbReference>
<dbReference type="InterPro" id="IPR036390">
    <property type="entry name" value="WH_DNA-bd_sf"/>
</dbReference>
<dbReference type="PANTHER" id="PTHR12548:SF9">
    <property type="entry name" value="TRANSCRIPTION FACTOR DP"/>
    <property type="match status" value="1"/>
</dbReference>
<evidence type="ECO:0008006" key="12">
    <source>
        <dbReference type="Google" id="ProtNLM"/>
    </source>
</evidence>
<dbReference type="PANTHER" id="PTHR12548">
    <property type="entry name" value="TRANSCRIPTION FACTOR DP"/>
    <property type="match status" value="1"/>
</dbReference>
<feature type="domain" description="Transcription factor DP C-terminal" evidence="8">
    <location>
        <begin position="266"/>
        <end position="409"/>
    </location>
</feature>
<comment type="caution">
    <text evidence="10">The sequence shown here is derived from an EMBL/GenBank/DDBJ whole genome shotgun (WGS) entry which is preliminary data.</text>
</comment>
<dbReference type="InterPro" id="IPR038168">
    <property type="entry name" value="TF_DP_C_sf"/>
</dbReference>
<sequence length="504" mass="56478">MSHSTASLVNLWDYEGQNSSSNSTPNKSSSSGTQALSPVKAELIKYYKKHGLEGIAKEVGIIHPNGEITGVKSANNKTREIRAQIITLPVVSTPTTIAMSPYKMEPAILPKTVHLSNSPVILSTPQRMVASVINNNKRTPQHLLPAPDNNMGGWSGKRPHDYAEVYPESKRCKKGEKGGKGLRHFSMKVCEKVRKKGTTSYNEVADELVAEFSDPHRHMCPTDQAYDQKNIRRRVYDALNVLMAMNIISKEKKEIKWLGLPTNSAQEYTNLEKEKLKRIEKIKLKTLHLQELMLQQIAVKNLTARNKERERQMKCLSSSSKIRLPFILLNTHKDTLIDCCISNDKKEYKFGFSDSFQISDDMEILKRMGLDCGLDKGLCTPEDVNKATSLVPKALQPYITLMSQGKNDLPPGMFSDGNGVQIEREFLDIPSHVFNPDLQEASPAWAPSLTCNPGQEPAHPQRTFLTVTRRNPWTTTSPIEQQTRHPVIVISVLLGLCCCVPEVH</sequence>
<evidence type="ECO:0000256" key="2">
    <source>
        <dbReference type="ARBA" id="ARBA00010940"/>
    </source>
</evidence>
<keyword evidence="6 7" id="KW-0539">Nucleus</keyword>
<feature type="domain" description="E2F/DP family winged-helix DNA-binding" evidence="9">
    <location>
        <begin position="177"/>
        <end position="259"/>
    </location>
</feature>
<dbReference type="EMBL" id="JAFNEN010000026">
    <property type="protein sequence ID" value="KAG8199520.1"/>
    <property type="molecule type" value="Genomic_DNA"/>
</dbReference>
<dbReference type="InterPro" id="IPR003316">
    <property type="entry name" value="E2F_WHTH_DNA-bd_dom"/>
</dbReference>
<keyword evidence="4 7" id="KW-0238">DNA-binding</keyword>
<evidence type="ECO:0000256" key="1">
    <source>
        <dbReference type="ARBA" id="ARBA00004123"/>
    </source>
</evidence>
<evidence type="ECO:0000256" key="3">
    <source>
        <dbReference type="ARBA" id="ARBA00023015"/>
    </source>
</evidence>
<dbReference type="SMART" id="SM01138">
    <property type="entry name" value="DP"/>
    <property type="match status" value="1"/>
</dbReference>
<dbReference type="GO" id="GO:0005667">
    <property type="term" value="C:transcription regulator complex"/>
    <property type="evidence" value="ECO:0007669"/>
    <property type="project" value="InterPro"/>
</dbReference>
<keyword evidence="5 7" id="KW-0804">Transcription</keyword>
<dbReference type="Gene3D" id="1.20.140.80">
    <property type="entry name" value="Transcription factor DP"/>
    <property type="match status" value="1"/>
</dbReference>
<proteinExistence type="inferred from homology"/>
<dbReference type="Proteomes" id="UP000827092">
    <property type="component" value="Unassembled WGS sequence"/>
</dbReference>
<keyword evidence="3 7" id="KW-0805">Transcription regulation</keyword>
<dbReference type="GO" id="GO:0005634">
    <property type="term" value="C:nucleus"/>
    <property type="evidence" value="ECO:0007669"/>
    <property type="project" value="UniProtKB-SubCell"/>
</dbReference>
<dbReference type="InterPro" id="IPR036388">
    <property type="entry name" value="WH-like_DNA-bd_sf"/>
</dbReference>
<organism evidence="10 11">
    <name type="scientific">Oedothorax gibbosus</name>
    <dbReference type="NCBI Taxonomy" id="931172"/>
    <lineage>
        <taxon>Eukaryota</taxon>
        <taxon>Metazoa</taxon>
        <taxon>Ecdysozoa</taxon>
        <taxon>Arthropoda</taxon>
        <taxon>Chelicerata</taxon>
        <taxon>Arachnida</taxon>
        <taxon>Araneae</taxon>
        <taxon>Araneomorphae</taxon>
        <taxon>Entelegynae</taxon>
        <taxon>Araneoidea</taxon>
        <taxon>Linyphiidae</taxon>
        <taxon>Erigoninae</taxon>
        <taxon>Oedothorax</taxon>
    </lineage>
</organism>
<evidence type="ECO:0000256" key="5">
    <source>
        <dbReference type="ARBA" id="ARBA00023163"/>
    </source>
</evidence>